<comment type="caution">
    <text evidence="1">The sequence shown here is derived from an EMBL/GenBank/DDBJ whole genome shotgun (WGS) entry which is preliminary data.</text>
</comment>
<proteinExistence type="predicted"/>
<dbReference type="GeneID" id="85346130"/>
<evidence type="ECO:0000313" key="1">
    <source>
        <dbReference type="EMBL" id="KAK1513497.1"/>
    </source>
</evidence>
<accession>A0AAI9YJZ8</accession>
<sequence length="93" mass="10587">MLDKIVFDMDAKQQRHLNSLGAEVPCTPETHSPSIVIFKDETSATETSSILTLAPEYLDEREREGKPLAWEPEAPLMHPIDIYEVRRLLLLQA</sequence>
<dbReference type="Proteomes" id="UP001240678">
    <property type="component" value="Unassembled WGS sequence"/>
</dbReference>
<dbReference type="RefSeq" id="XP_060307068.1">
    <property type="nucleotide sequence ID" value="XM_060462583.1"/>
</dbReference>
<evidence type="ECO:0000313" key="2">
    <source>
        <dbReference type="Proteomes" id="UP001240678"/>
    </source>
</evidence>
<dbReference type="AlphaFoldDB" id="A0AAI9YJZ8"/>
<keyword evidence="2" id="KW-1185">Reference proteome</keyword>
<name>A0AAI9YJZ8_9PEZI</name>
<reference evidence="1 2" key="1">
    <citation type="submission" date="2016-10" db="EMBL/GenBank/DDBJ databases">
        <title>The genome sequence of Colletotrichum fioriniae PJ7.</title>
        <authorList>
            <person name="Baroncelli R."/>
        </authorList>
    </citation>
    <scope>NUCLEOTIDE SEQUENCE [LARGE SCALE GENOMIC DNA]</scope>
    <source>
        <strain evidence="1 2">IMI 309622</strain>
    </source>
</reference>
<organism evidence="1 2">
    <name type="scientific">Colletotrichum costaricense</name>
    <dbReference type="NCBI Taxonomy" id="1209916"/>
    <lineage>
        <taxon>Eukaryota</taxon>
        <taxon>Fungi</taxon>
        <taxon>Dikarya</taxon>
        <taxon>Ascomycota</taxon>
        <taxon>Pezizomycotina</taxon>
        <taxon>Sordariomycetes</taxon>
        <taxon>Hypocreomycetidae</taxon>
        <taxon>Glomerellales</taxon>
        <taxon>Glomerellaceae</taxon>
        <taxon>Colletotrichum</taxon>
        <taxon>Colletotrichum acutatum species complex</taxon>
    </lineage>
</organism>
<protein>
    <submittedName>
        <fullName evidence="1">Uncharacterized protein</fullName>
    </submittedName>
</protein>
<dbReference type="EMBL" id="MOOE01000020">
    <property type="protein sequence ID" value="KAK1513497.1"/>
    <property type="molecule type" value="Genomic_DNA"/>
</dbReference>
<gene>
    <name evidence="1" type="ORF">CCOS01_14439</name>
</gene>